<keyword evidence="9" id="KW-0175">Coiled coil</keyword>
<feature type="domain" description="Kinesin motor" evidence="11">
    <location>
        <begin position="3"/>
        <end position="324"/>
    </location>
</feature>
<dbReference type="SUPFAM" id="SSF46689">
    <property type="entry name" value="Homeodomain-like"/>
    <property type="match status" value="1"/>
</dbReference>
<keyword evidence="3" id="KW-0493">Microtubule</keyword>
<evidence type="ECO:0000313" key="13">
    <source>
        <dbReference type="Proteomes" id="UP000192257"/>
    </source>
</evidence>
<comment type="similarity">
    <text evidence="8">Belongs to the TRAFAC class myosin-kinesin ATPase superfamily. Kinesin family.</text>
</comment>
<dbReference type="EMBL" id="NBCO01000003">
    <property type="protein sequence ID" value="ORC92453.1"/>
    <property type="molecule type" value="Genomic_DNA"/>
</dbReference>
<dbReference type="SUPFAM" id="SSF52540">
    <property type="entry name" value="P-loop containing nucleoside triphosphate hydrolases"/>
    <property type="match status" value="1"/>
</dbReference>
<dbReference type="InterPro" id="IPR036388">
    <property type="entry name" value="WH-like_DNA-bd_sf"/>
</dbReference>
<dbReference type="GO" id="GO:0090307">
    <property type="term" value="P:mitotic spindle assembly"/>
    <property type="evidence" value="ECO:0007669"/>
    <property type="project" value="TreeGrafter"/>
</dbReference>
<dbReference type="InterPro" id="IPR001752">
    <property type="entry name" value="Kinesin_motor_dom"/>
</dbReference>
<dbReference type="SMART" id="SM00129">
    <property type="entry name" value="KISc"/>
    <property type="match status" value="1"/>
</dbReference>
<dbReference type="Gene3D" id="1.10.10.10">
    <property type="entry name" value="Winged helix-like DNA-binding domain superfamily/Winged helix DNA-binding domain"/>
    <property type="match status" value="1"/>
</dbReference>
<evidence type="ECO:0000256" key="3">
    <source>
        <dbReference type="ARBA" id="ARBA00022701"/>
    </source>
</evidence>
<proteinExistence type="inferred from homology"/>
<feature type="compositionally biased region" description="Pro residues" evidence="10">
    <location>
        <begin position="616"/>
        <end position="626"/>
    </location>
</feature>
<feature type="region of interest" description="Disordered" evidence="10">
    <location>
        <begin position="608"/>
        <end position="685"/>
    </location>
</feature>
<feature type="compositionally biased region" description="Acidic residues" evidence="10">
    <location>
        <begin position="632"/>
        <end position="680"/>
    </location>
</feature>
<dbReference type="GO" id="GO:0072686">
    <property type="term" value="C:mitotic spindle"/>
    <property type="evidence" value="ECO:0007669"/>
    <property type="project" value="TreeGrafter"/>
</dbReference>
<dbReference type="GeneID" id="39981753"/>
<evidence type="ECO:0000256" key="4">
    <source>
        <dbReference type="ARBA" id="ARBA00022741"/>
    </source>
</evidence>
<dbReference type="InterPro" id="IPR019821">
    <property type="entry name" value="Kinesin_motor_CS"/>
</dbReference>
<protein>
    <submittedName>
        <fullName evidence="12">Putative kinesin</fullName>
    </submittedName>
</protein>
<dbReference type="OrthoDB" id="3176171at2759"/>
<dbReference type="PANTHER" id="PTHR47970:SF30">
    <property type="entry name" value="KINESIN-LIKE PROTEIN"/>
    <property type="match status" value="1"/>
</dbReference>
<dbReference type="Pfam" id="PF00225">
    <property type="entry name" value="Kinesin"/>
    <property type="match status" value="1"/>
</dbReference>
<dbReference type="InterPro" id="IPR027417">
    <property type="entry name" value="P-loop_NTPase"/>
</dbReference>
<keyword evidence="13" id="KW-1185">Reference proteome</keyword>
<dbReference type="VEuPathDB" id="TriTrypDB:TM35_000032060"/>
<evidence type="ECO:0000256" key="1">
    <source>
        <dbReference type="ARBA" id="ARBA00004245"/>
    </source>
</evidence>
<evidence type="ECO:0000256" key="10">
    <source>
        <dbReference type="SAM" id="MobiDB-lite"/>
    </source>
</evidence>
<accession>A0A1X0P743</accession>
<dbReference type="InterPro" id="IPR036961">
    <property type="entry name" value="Kinesin_motor_dom_sf"/>
</dbReference>
<dbReference type="Gene3D" id="2.30.29.30">
    <property type="entry name" value="Pleckstrin-homology domain (PH domain)/Phosphotyrosine-binding domain (PTB)"/>
    <property type="match status" value="1"/>
</dbReference>
<dbReference type="PRINTS" id="PR00380">
    <property type="entry name" value="KINESINHEAVY"/>
</dbReference>
<dbReference type="PANTHER" id="PTHR47970">
    <property type="entry name" value="KINESIN-LIKE PROTEIN KIF11"/>
    <property type="match status" value="1"/>
</dbReference>
<dbReference type="InterPro" id="IPR011993">
    <property type="entry name" value="PH-like_dom_sf"/>
</dbReference>
<dbReference type="GO" id="GO:0051231">
    <property type="term" value="P:spindle elongation"/>
    <property type="evidence" value="ECO:0007669"/>
    <property type="project" value="TreeGrafter"/>
</dbReference>
<dbReference type="GO" id="GO:0005524">
    <property type="term" value="F:ATP binding"/>
    <property type="evidence" value="ECO:0007669"/>
    <property type="project" value="UniProtKB-UniRule"/>
</dbReference>
<comment type="subcellular location">
    <subcellularLocation>
        <location evidence="1">Cytoplasm</location>
        <location evidence="1">Cytoskeleton</location>
    </subcellularLocation>
</comment>
<feature type="compositionally biased region" description="Basic and acidic residues" evidence="10">
    <location>
        <begin position="1029"/>
        <end position="1039"/>
    </location>
</feature>
<dbReference type="InterPro" id="IPR047149">
    <property type="entry name" value="KIF11-like"/>
</dbReference>
<dbReference type="GO" id="GO:0005876">
    <property type="term" value="C:spindle microtubule"/>
    <property type="evidence" value="ECO:0007669"/>
    <property type="project" value="TreeGrafter"/>
</dbReference>
<reference evidence="12 13" key="1">
    <citation type="submission" date="2017-03" db="EMBL/GenBank/DDBJ databases">
        <title>An alternative strategy for trypanosome survival in the mammalian bloodstream revealed through genome and transcriptome analysis of the ubiquitous bovine parasite Trypanosoma (Megatrypanum) theileri.</title>
        <authorList>
            <person name="Kelly S."/>
            <person name="Ivens A."/>
            <person name="Mott A."/>
            <person name="O'Neill E."/>
            <person name="Emms D."/>
            <person name="Macleod O."/>
            <person name="Voorheis P."/>
            <person name="Matthews J."/>
            <person name="Matthews K."/>
            <person name="Carrington M."/>
        </authorList>
    </citation>
    <scope>NUCLEOTIDE SEQUENCE [LARGE SCALE GENOMIC DNA]</scope>
    <source>
        <strain evidence="12">Edinburgh</strain>
    </source>
</reference>
<dbReference type="GO" id="GO:0008574">
    <property type="term" value="F:plus-end-directed microtubule motor activity"/>
    <property type="evidence" value="ECO:0007669"/>
    <property type="project" value="TreeGrafter"/>
</dbReference>
<evidence type="ECO:0000313" key="12">
    <source>
        <dbReference type="EMBL" id="ORC92453.1"/>
    </source>
</evidence>
<gene>
    <name evidence="12" type="ORF">TM35_000032060</name>
</gene>
<feature type="coiled-coil region" evidence="9">
    <location>
        <begin position="337"/>
        <end position="559"/>
    </location>
</feature>
<keyword evidence="7" id="KW-0206">Cytoskeleton</keyword>
<dbReference type="PROSITE" id="PS00411">
    <property type="entry name" value="KINESIN_MOTOR_1"/>
    <property type="match status" value="1"/>
</dbReference>
<keyword evidence="5 8" id="KW-0067">ATP-binding</keyword>
<feature type="compositionally biased region" description="Basic and acidic residues" evidence="10">
    <location>
        <begin position="1047"/>
        <end position="1070"/>
    </location>
</feature>
<dbReference type="STRING" id="67003.A0A1X0P743"/>
<feature type="region of interest" description="Disordered" evidence="10">
    <location>
        <begin position="1020"/>
        <end position="1072"/>
    </location>
</feature>
<organism evidence="12 13">
    <name type="scientific">Trypanosoma theileri</name>
    <dbReference type="NCBI Taxonomy" id="67003"/>
    <lineage>
        <taxon>Eukaryota</taxon>
        <taxon>Discoba</taxon>
        <taxon>Euglenozoa</taxon>
        <taxon>Kinetoplastea</taxon>
        <taxon>Metakinetoplastina</taxon>
        <taxon>Trypanosomatida</taxon>
        <taxon>Trypanosomatidae</taxon>
        <taxon>Trypanosoma</taxon>
    </lineage>
</organism>
<dbReference type="AlphaFoldDB" id="A0A1X0P743"/>
<evidence type="ECO:0000256" key="2">
    <source>
        <dbReference type="ARBA" id="ARBA00022490"/>
    </source>
</evidence>
<dbReference type="Gene3D" id="3.40.850.10">
    <property type="entry name" value="Kinesin motor domain"/>
    <property type="match status" value="1"/>
</dbReference>
<dbReference type="PROSITE" id="PS50067">
    <property type="entry name" value="KINESIN_MOTOR_2"/>
    <property type="match status" value="1"/>
</dbReference>
<evidence type="ECO:0000256" key="9">
    <source>
        <dbReference type="SAM" id="Coils"/>
    </source>
</evidence>
<evidence type="ECO:0000259" key="11">
    <source>
        <dbReference type="PROSITE" id="PS50067"/>
    </source>
</evidence>
<evidence type="ECO:0000256" key="6">
    <source>
        <dbReference type="ARBA" id="ARBA00023175"/>
    </source>
</evidence>
<name>A0A1X0P743_9TRYP</name>
<dbReference type="InterPro" id="IPR009057">
    <property type="entry name" value="Homeodomain-like_sf"/>
</dbReference>
<dbReference type="Proteomes" id="UP000192257">
    <property type="component" value="Unassembled WGS sequence"/>
</dbReference>
<comment type="caution">
    <text evidence="12">The sequence shown here is derived from an EMBL/GenBank/DDBJ whole genome shotgun (WGS) entry which is preliminary data.</text>
</comment>
<dbReference type="RefSeq" id="XP_028886519.1">
    <property type="nucleotide sequence ID" value="XM_029021973.1"/>
</dbReference>
<dbReference type="GO" id="GO:0007018">
    <property type="term" value="P:microtubule-based movement"/>
    <property type="evidence" value="ECO:0007669"/>
    <property type="project" value="InterPro"/>
</dbReference>
<evidence type="ECO:0000256" key="7">
    <source>
        <dbReference type="ARBA" id="ARBA00023212"/>
    </source>
</evidence>
<keyword evidence="2" id="KW-0963">Cytoplasm</keyword>
<keyword evidence="4 8" id="KW-0547">Nucleotide-binding</keyword>
<dbReference type="GO" id="GO:0008017">
    <property type="term" value="F:microtubule binding"/>
    <property type="evidence" value="ECO:0007669"/>
    <property type="project" value="InterPro"/>
</dbReference>
<feature type="binding site" evidence="8">
    <location>
        <begin position="86"/>
        <end position="93"/>
    </location>
    <ligand>
        <name>ATP</name>
        <dbReference type="ChEBI" id="CHEBI:30616"/>
    </ligand>
</feature>
<sequence>MSKIKVYVRVRPPLPGEFDIPGCFDCAELEEISGNWIRIKKEGERIRYFARVWGPKSTQEEIFRTIGIPTVKDVFEGYHGCIFVYGQTGTGKTFTLGCLTAGLEGIQPQCIRFIFEKIAKEKEKYEVTVKQHYVQLYRDAVQDLLDITKDNLKIRLDDTIGATIEKVTIREVKTYEESIALVQEGDRNRNVANTKMNSASSRSHACLITEIWRKDKITGIITFGRLYLIDLAGSERASKSGVSDAAFKEMVAINKSLSILGNCIAGLVNGEKVISFRESPLTRMLQHSLTGHGRTSIIVTIRPDSPNMQESLCTLKFGERAQKVEVQMTPAGYSDNVLELEAQLREIQRKNIMLKQRASAYRRWEAEMIAEINTKEAEIEKQEKGFQNTVENLKKEHARELQEMEEQWKKDEANFISTASSELEKLREDNAAIIKEIDEKVAKAEKEFRETFLPAQKRVEEEREKLVLARTQAEKILEDLQEKELSEDPYEKARQLQENYTSTIAELKQKLRGCRETRFGDLKTVDEVEEKLTEYRLTLQYMQERLSRLKRKTENWNEREIKKFLHREYKVPDKNALHQYVEGCREVSMERKREKEEEEEKALALEAMDSANEDSIPPPSDEPPPTDSDVYSSDDSEYTYSTDDEEEDEDDDDDDDDDTMDDSSSEENESEEEEEDEEPNEPIPTEELFDAIQKEQRMIEMLDNFAKYVIKGTVVYILQISNDGKPPLLVRCFMQLTSSFTAIVVSEVSPNGKDAIKNRNLFKIGVKNIVNIRLGQSTPLFVKALEYAPVIPQGTQMPPTSERCSLTSLRVFEWRSMSLLVAEQTSHLESKRETSTLDVVFNTNSDYEAWIVTLHRLTSREPQWSGPMDLSGEMGCEKLSEKEVKLCETKHIKPSALLRVNAELLHNPIKKRRLFVTLFDFRNISNLDLIHAQQVFLFFIEEGYVEQHTVNQICFTQLQNEKKWLKEKSAQVRAIRIRLVNMLRYYKNANFTHIQRFLFSTQGKEEEFLEKLINTLGPEPTEEQLQLSTKKEESGKNTEEMVDEVTDELKENKPTKEELELSEEENRSKTELQQIVQIQKELENTVRRQLQQLQPKKEDNTQKNS</sequence>
<keyword evidence="6 8" id="KW-0505">Motor protein</keyword>
<evidence type="ECO:0000256" key="8">
    <source>
        <dbReference type="PROSITE-ProRule" id="PRU00283"/>
    </source>
</evidence>
<dbReference type="CDD" id="cd00106">
    <property type="entry name" value="KISc"/>
    <property type="match status" value="1"/>
</dbReference>
<evidence type="ECO:0000256" key="5">
    <source>
        <dbReference type="ARBA" id="ARBA00022840"/>
    </source>
</evidence>